<name>W4F3X2_9BACL</name>
<reference evidence="1 2" key="1">
    <citation type="journal article" date="2014" name="BMC Genomics">
        <title>Genomic comparison of sporeforming bacilli isolated from milk.</title>
        <authorList>
            <person name="Moreno Switt A.I."/>
            <person name="Andrus A.D."/>
            <person name="Ranieri M.L."/>
            <person name="Orsi R.H."/>
            <person name="Ivy R."/>
            <person name="den Bakker H.C."/>
            <person name="Martin N.H."/>
            <person name="Wiedmann M."/>
            <person name="Boor K.J."/>
        </authorList>
    </citation>
    <scope>NUCLEOTIDE SEQUENCE [LARGE SCALE GENOMIC DNA]</scope>
    <source>
        <strain evidence="1 2">FSL R5-213</strain>
    </source>
</reference>
<dbReference type="RefSeq" id="WP_051448597.1">
    <property type="nucleotide sequence ID" value="NZ_ASQA01000009.1"/>
</dbReference>
<dbReference type="InterPro" id="IPR016195">
    <property type="entry name" value="Pol/histidinol_Pase-like"/>
</dbReference>
<sequence length="91" mass="10523">MNGTPITHLYFDQTFVYENEYYLIDGIKVFPAMEVDIKEVGHILLIGNRTDIGELRIALEPFTDKNSFIEFEQLLEKAEAYNLLKIGAHPF</sequence>
<proteinExistence type="predicted"/>
<dbReference type="SUPFAM" id="SSF89550">
    <property type="entry name" value="PHP domain-like"/>
    <property type="match status" value="1"/>
</dbReference>
<comment type="caution">
    <text evidence="1">The sequence shown here is derived from an EMBL/GenBank/DDBJ whole genome shotgun (WGS) entry which is preliminary data.</text>
</comment>
<dbReference type="EMBL" id="ASQA01000009">
    <property type="protein sequence ID" value="ETT87543.1"/>
    <property type="molecule type" value="Genomic_DNA"/>
</dbReference>
<evidence type="ECO:0000313" key="1">
    <source>
        <dbReference type="EMBL" id="ETT87543.1"/>
    </source>
</evidence>
<keyword evidence="2" id="KW-1185">Reference proteome</keyword>
<organism evidence="1 2">
    <name type="scientific">Viridibacillus arenosi FSL R5-213</name>
    <dbReference type="NCBI Taxonomy" id="1227360"/>
    <lineage>
        <taxon>Bacteria</taxon>
        <taxon>Bacillati</taxon>
        <taxon>Bacillota</taxon>
        <taxon>Bacilli</taxon>
        <taxon>Bacillales</taxon>
        <taxon>Caryophanaceae</taxon>
        <taxon>Viridibacillus</taxon>
    </lineage>
</organism>
<evidence type="ECO:0000313" key="2">
    <source>
        <dbReference type="Proteomes" id="UP000019062"/>
    </source>
</evidence>
<protein>
    <submittedName>
        <fullName evidence="1">PHP domain-containing protein</fullName>
    </submittedName>
</protein>
<dbReference type="Proteomes" id="UP000019062">
    <property type="component" value="Unassembled WGS sequence"/>
</dbReference>
<gene>
    <name evidence="1" type="ORF">C176_05303</name>
</gene>
<dbReference type="Gene3D" id="3.20.20.140">
    <property type="entry name" value="Metal-dependent hydrolases"/>
    <property type="match status" value="1"/>
</dbReference>
<dbReference type="AlphaFoldDB" id="W4F3X2"/>
<accession>W4F3X2</accession>
<dbReference type="eggNOG" id="COG0613">
    <property type="taxonomic scope" value="Bacteria"/>
</dbReference>